<organism evidence="1 2">
    <name type="scientific">Meloidogyne javanica</name>
    <name type="common">Root-knot nematode worm</name>
    <dbReference type="NCBI Taxonomy" id="6303"/>
    <lineage>
        <taxon>Eukaryota</taxon>
        <taxon>Metazoa</taxon>
        <taxon>Ecdysozoa</taxon>
        <taxon>Nematoda</taxon>
        <taxon>Chromadorea</taxon>
        <taxon>Rhabditida</taxon>
        <taxon>Tylenchina</taxon>
        <taxon>Tylenchomorpha</taxon>
        <taxon>Tylenchoidea</taxon>
        <taxon>Meloidogynidae</taxon>
        <taxon>Meloidogyninae</taxon>
        <taxon>Meloidogyne</taxon>
        <taxon>Meloidogyne incognita group</taxon>
    </lineage>
</organism>
<dbReference type="Gene3D" id="1.20.1250.20">
    <property type="entry name" value="MFS general substrate transporter like domains"/>
    <property type="match status" value="1"/>
</dbReference>
<sequence length="117" mass="13443">MKINEQLIKSHSSLFVFNLPNYKREYSIIADLIDSNQSKMESVSVNFFANSQFNYVQAELDLISEEAAKANFGAPSSMKDIYGTRLPWPLVLVLFMMISQQLRGMNDAMFYSTAMYF</sequence>
<evidence type="ECO:0000313" key="1">
    <source>
        <dbReference type="Proteomes" id="UP000887561"/>
    </source>
</evidence>
<proteinExistence type="predicted"/>
<protein>
    <submittedName>
        <fullName evidence="2">Uncharacterized protein</fullName>
    </submittedName>
</protein>
<dbReference type="InterPro" id="IPR036259">
    <property type="entry name" value="MFS_trans_sf"/>
</dbReference>
<dbReference type="AlphaFoldDB" id="A0A915M550"/>
<dbReference type="Proteomes" id="UP000887561">
    <property type="component" value="Unplaced"/>
</dbReference>
<keyword evidence="1" id="KW-1185">Reference proteome</keyword>
<name>A0A915M550_MELJA</name>
<dbReference type="WBParaSite" id="scaffold3068_cov172.g5942">
    <property type="protein sequence ID" value="scaffold3068_cov172.g5942"/>
    <property type="gene ID" value="scaffold3068_cov172.g5942"/>
</dbReference>
<evidence type="ECO:0000313" key="2">
    <source>
        <dbReference type="WBParaSite" id="scaffold3068_cov172.g5942"/>
    </source>
</evidence>
<reference evidence="2" key="1">
    <citation type="submission" date="2022-11" db="UniProtKB">
        <authorList>
            <consortium name="WormBaseParasite"/>
        </authorList>
    </citation>
    <scope>IDENTIFICATION</scope>
</reference>
<accession>A0A915M550</accession>